<name>A0ABQ0GEG1_9PEZI</name>
<evidence type="ECO:0000313" key="3">
    <source>
        <dbReference type="EMBL" id="GAB1316153.1"/>
    </source>
</evidence>
<evidence type="ECO:0000256" key="1">
    <source>
        <dbReference type="SAM" id="Phobius"/>
    </source>
</evidence>
<dbReference type="Proteomes" id="UP001628179">
    <property type="component" value="Unassembled WGS sequence"/>
</dbReference>
<comment type="caution">
    <text evidence="3">The sequence shown here is derived from an EMBL/GenBank/DDBJ whole genome shotgun (WGS) entry which is preliminary data.</text>
</comment>
<gene>
    <name evidence="3" type="ORF">MFIFM68171_06363</name>
</gene>
<dbReference type="RefSeq" id="XP_070917884.1">
    <property type="nucleotide sequence ID" value="XM_071061783.1"/>
</dbReference>
<keyword evidence="1" id="KW-0472">Membrane</keyword>
<feature type="transmembrane region" description="Helical" evidence="1">
    <location>
        <begin position="139"/>
        <end position="159"/>
    </location>
</feature>
<evidence type="ECO:0000313" key="4">
    <source>
        <dbReference type="Proteomes" id="UP001628179"/>
    </source>
</evidence>
<protein>
    <submittedName>
        <fullName evidence="3">Outer capsid protein VP5</fullName>
    </submittedName>
</protein>
<feature type="chain" id="PRO_5045397577" evidence="2">
    <location>
        <begin position="18"/>
        <end position="193"/>
    </location>
</feature>
<feature type="transmembrane region" description="Helical" evidence="1">
    <location>
        <begin position="166"/>
        <end position="192"/>
    </location>
</feature>
<reference evidence="3 4" key="1">
    <citation type="submission" date="2024-09" db="EMBL/GenBank/DDBJ databases">
        <title>Itraconazole resistance in Madurella fahalii resulting from another homologue of gene encoding cytochrome P450 14-alpha sterol demethylase (CYP51).</title>
        <authorList>
            <person name="Yoshioka I."/>
            <person name="Fahal A.H."/>
            <person name="Kaneko S."/>
            <person name="Yaguchi T."/>
        </authorList>
    </citation>
    <scope>NUCLEOTIDE SEQUENCE [LARGE SCALE GENOMIC DNA]</scope>
    <source>
        <strain evidence="3 4">IFM 68171</strain>
    </source>
</reference>
<dbReference type="EMBL" id="BAAFSV010000003">
    <property type="protein sequence ID" value="GAB1316153.1"/>
    <property type="molecule type" value="Genomic_DNA"/>
</dbReference>
<keyword evidence="4" id="KW-1185">Reference proteome</keyword>
<keyword evidence="1" id="KW-1133">Transmembrane helix</keyword>
<proteinExistence type="predicted"/>
<keyword evidence="2" id="KW-0732">Signal</keyword>
<feature type="signal peptide" evidence="2">
    <location>
        <begin position="1"/>
        <end position="17"/>
    </location>
</feature>
<accession>A0ABQ0GEG1</accession>
<evidence type="ECO:0000256" key="2">
    <source>
        <dbReference type="SAM" id="SignalP"/>
    </source>
</evidence>
<dbReference type="GeneID" id="98177106"/>
<keyword evidence="1" id="KW-0812">Transmembrane</keyword>
<sequence length="193" mass="20304">MKAAFFTLFTFAVSALATPVLTERQLEAQGDELDKLTELVKVHTANINKTTAAVQDNPSAAQQDEAAALLAPDFEAITEALQSATTVLAKRAIYGIVGRTGGDDDDGHGGKCHSDCLALKVHLLVWEIACTLKFVIVKLGLDCVLAYLTPLLLALVALIKALDKVVIGLLIVVKGLLTTVLGVVAAALLGLIF</sequence>
<organism evidence="3 4">
    <name type="scientific">Madurella fahalii</name>
    <dbReference type="NCBI Taxonomy" id="1157608"/>
    <lineage>
        <taxon>Eukaryota</taxon>
        <taxon>Fungi</taxon>
        <taxon>Dikarya</taxon>
        <taxon>Ascomycota</taxon>
        <taxon>Pezizomycotina</taxon>
        <taxon>Sordariomycetes</taxon>
        <taxon>Sordariomycetidae</taxon>
        <taxon>Sordariales</taxon>
        <taxon>Sordariales incertae sedis</taxon>
        <taxon>Madurella</taxon>
    </lineage>
</organism>